<dbReference type="PRINTS" id="PR00039">
    <property type="entry name" value="HTHLYSR"/>
</dbReference>
<proteinExistence type="inferred from homology"/>
<keyword evidence="2" id="KW-0805">Transcription regulation</keyword>
<dbReference type="InterPro" id="IPR005119">
    <property type="entry name" value="LysR_subst-bd"/>
</dbReference>
<dbReference type="PROSITE" id="PS50931">
    <property type="entry name" value="HTH_LYSR"/>
    <property type="match status" value="1"/>
</dbReference>
<keyword evidence="3" id="KW-0238">DNA-binding</keyword>
<dbReference type="InterPro" id="IPR036388">
    <property type="entry name" value="WH-like_DNA-bd_sf"/>
</dbReference>
<dbReference type="SUPFAM" id="SSF53850">
    <property type="entry name" value="Periplasmic binding protein-like II"/>
    <property type="match status" value="1"/>
</dbReference>
<evidence type="ECO:0000259" key="5">
    <source>
        <dbReference type="PROSITE" id="PS50931"/>
    </source>
</evidence>
<name>A0ABN6Z8Z2_9FIRM</name>
<evidence type="ECO:0000256" key="3">
    <source>
        <dbReference type="ARBA" id="ARBA00023125"/>
    </source>
</evidence>
<organism evidence="6 7">
    <name type="scientific">Turicibacter faecis</name>
    <dbReference type="NCBI Taxonomy" id="2963365"/>
    <lineage>
        <taxon>Bacteria</taxon>
        <taxon>Bacillati</taxon>
        <taxon>Bacillota</taxon>
        <taxon>Erysipelotrichia</taxon>
        <taxon>Erysipelotrichales</taxon>
        <taxon>Turicibacteraceae</taxon>
        <taxon>Turicibacter</taxon>
    </lineage>
</organism>
<evidence type="ECO:0000313" key="7">
    <source>
        <dbReference type="Proteomes" id="UP001432099"/>
    </source>
</evidence>
<keyword evidence="7" id="KW-1185">Reference proteome</keyword>
<dbReference type="Gene3D" id="1.10.10.10">
    <property type="entry name" value="Winged helix-like DNA-binding domain superfamily/Winged helix DNA-binding domain"/>
    <property type="match status" value="1"/>
</dbReference>
<dbReference type="Pfam" id="PF00126">
    <property type="entry name" value="HTH_1"/>
    <property type="match status" value="1"/>
</dbReference>
<dbReference type="RefSeq" id="WP_338617826.1">
    <property type="nucleotide sequence ID" value="NZ_AP028127.1"/>
</dbReference>
<dbReference type="PANTHER" id="PTHR30346">
    <property type="entry name" value="TRANSCRIPTIONAL DUAL REGULATOR HCAR-RELATED"/>
    <property type="match status" value="1"/>
</dbReference>
<dbReference type="SUPFAM" id="SSF46785">
    <property type="entry name" value="Winged helix' DNA-binding domain"/>
    <property type="match status" value="1"/>
</dbReference>
<comment type="similarity">
    <text evidence="1">Belongs to the LysR transcriptional regulatory family.</text>
</comment>
<keyword evidence="4" id="KW-0804">Transcription</keyword>
<feature type="domain" description="HTH lysR-type" evidence="5">
    <location>
        <begin position="1"/>
        <end position="58"/>
    </location>
</feature>
<evidence type="ECO:0000256" key="1">
    <source>
        <dbReference type="ARBA" id="ARBA00009437"/>
    </source>
</evidence>
<sequence>MNLNHLEYFRVLAHLEHYTQAAKELSITQPSLSHAISMLEKELGTPLFEKQGRNVRLTRYGRFFLTYVEQALDEIKLGEQKLKEFSYQTDGIIRLGFDALLEPTFVPKLMQTFLSEQVLTFTLKQSDTHALIDHLKTGAHDLIISTSVPLDHELDTTTLATWKWHLLLSSTHPFAHRSDISLQELQEQLFILPPTQTPEHLAITQLFVQQHLPLPNTLEIAQKETTLELVALNYGVSIALNPTPLLRQDIQAIPIKGTLPLEAYLITLKNQSLTPSARLFKDFLLQTTKS</sequence>
<reference evidence="6" key="1">
    <citation type="journal article" date="2024" name="Int. J. Syst. Evol. Microbiol.">
        <title>Turicibacter faecis sp. nov., isolated from faeces of heart failure mouse model.</title>
        <authorList>
            <person name="Imamura Y."/>
            <person name="Motooka D."/>
            <person name="Nakajima Y."/>
            <person name="Ito S."/>
            <person name="Kitakaze M."/>
            <person name="Iida T."/>
            <person name="Nakamura S."/>
        </authorList>
    </citation>
    <scope>NUCLEOTIDE SEQUENCE</scope>
    <source>
        <strain evidence="6">TC023</strain>
    </source>
</reference>
<accession>A0ABN6Z8Z2</accession>
<dbReference type="Proteomes" id="UP001432099">
    <property type="component" value="Chromosome"/>
</dbReference>
<gene>
    <name evidence="6" type="ORF">T23_04110</name>
</gene>
<evidence type="ECO:0000313" key="6">
    <source>
        <dbReference type="EMBL" id="BEH90309.1"/>
    </source>
</evidence>
<protein>
    <submittedName>
        <fullName evidence="6">LysR family transcriptional regulator</fullName>
    </submittedName>
</protein>
<dbReference type="Gene3D" id="3.40.190.290">
    <property type="match status" value="1"/>
</dbReference>
<dbReference type="InterPro" id="IPR000847">
    <property type="entry name" value="LysR_HTH_N"/>
</dbReference>
<dbReference type="Pfam" id="PF03466">
    <property type="entry name" value="LysR_substrate"/>
    <property type="match status" value="1"/>
</dbReference>
<evidence type="ECO:0000256" key="2">
    <source>
        <dbReference type="ARBA" id="ARBA00023015"/>
    </source>
</evidence>
<evidence type="ECO:0000256" key="4">
    <source>
        <dbReference type="ARBA" id="ARBA00023163"/>
    </source>
</evidence>
<dbReference type="EMBL" id="AP028127">
    <property type="protein sequence ID" value="BEH90309.1"/>
    <property type="molecule type" value="Genomic_DNA"/>
</dbReference>
<dbReference type="InterPro" id="IPR036390">
    <property type="entry name" value="WH_DNA-bd_sf"/>
</dbReference>
<dbReference type="PANTHER" id="PTHR30346:SF28">
    <property type="entry name" value="HTH-TYPE TRANSCRIPTIONAL REGULATOR CYNR"/>
    <property type="match status" value="1"/>
</dbReference>